<name>A0A243A709_BACTU</name>
<sequence>MKKALVLGASGSMGYAIVKELCSRGIHVVAFARNKEKLEILFSGEENVKVVAGDVFIQEDIMEAAKGVDIIFHAVNIPYSDWEKKQPKLLKNILEVAMYYDSKLGIVDNIYAYGRQGEEPVVEEVKKAPHTKKGKIRLQLEMMAKQARVQMFIAHFPDFYGPNAESTLVHHTLNGVLANKLSSFVGDKKIAREYIFTPDGAKAMVELALRDEAYGQNWNIPGCGVITGEEMIQHIQELTGYTKPVMTVKKGMINLIGLFDKQMKEFVEMLYLTENPVVLSGEKYERYIGDIPKTSYYSGLKETIISMQKKVCKY</sequence>
<dbReference type="Pfam" id="PF13460">
    <property type="entry name" value="NAD_binding_10"/>
    <property type="match status" value="1"/>
</dbReference>
<protein>
    <submittedName>
        <fullName evidence="2">Short chain dehydrogenase</fullName>
    </submittedName>
</protein>
<dbReference type="InterPro" id="IPR036291">
    <property type="entry name" value="NAD(P)-bd_dom_sf"/>
</dbReference>
<dbReference type="InterPro" id="IPR016040">
    <property type="entry name" value="NAD(P)-bd_dom"/>
</dbReference>
<dbReference type="Proteomes" id="UP000194860">
    <property type="component" value="Unassembled WGS sequence"/>
</dbReference>
<dbReference type="InterPro" id="IPR051783">
    <property type="entry name" value="NAD(P)-dependent_oxidoreduct"/>
</dbReference>
<evidence type="ECO:0000313" key="3">
    <source>
        <dbReference type="Proteomes" id="UP000194860"/>
    </source>
</evidence>
<gene>
    <name evidence="2" type="ORF">BK732_22135</name>
</gene>
<dbReference type="PANTHER" id="PTHR48079">
    <property type="entry name" value="PROTEIN YEEZ"/>
    <property type="match status" value="1"/>
</dbReference>
<dbReference type="PANTHER" id="PTHR48079:SF6">
    <property type="entry name" value="NAD(P)-BINDING DOMAIN-CONTAINING PROTEIN-RELATED"/>
    <property type="match status" value="1"/>
</dbReference>
<dbReference type="EMBL" id="NFDG01000124">
    <property type="protein sequence ID" value="OTY13416.1"/>
    <property type="molecule type" value="Genomic_DNA"/>
</dbReference>
<evidence type="ECO:0000313" key="2">
    <source>
        <dbReference type="EMBL" id="OTY13416.1"/>
    </source>
</evidence>
<dbReference type="RefSeq" id="WP_088033884.1">
    <property type="nucleotide sequence ID" value="NZ_NFDG01000124.1"/>
</dbReference>
<feature type="domain" description="NAD(P)-binding" evidence="1">
    <location>
        <begin position="8"/>
        <end position="97"/>
    </location>
</feature>
<organism evidence="2 3">
    <name type="scientific">Bacillus thuringiensis serovar navarrensis</name>
    <dbReference type="NCBI Taxonomy" id="339658"/>
    <lineage>
        <taxon>Bacteria</taxon>
        <taxon>Bacillati</taxon>
        <taxon>Bacillota</taxon>
        <taxon>Bacilli</taxon>
        <taxon>Bacillales</taxon>
        <taxon>Bacillaceae</taxon>
        <taxon>Bacillus</taxon>
        <taxon>Bacillus cereus group</taxon>
    </lineage>
</organism>
<dbReference type="GO" id="GO:0004029">
    <property type="term" value="F:aldehyde dehydrogenase (NAD+) activity"/>
    <property type="evidence" value="ECO:0007669"/>
    <property type="project" value="TreeGrafter"/>
</dbReference>
<dbReference type="SUPFAM" id="SSF51735">
    <property type="entry name" value="NAD(P)-binding Rossmann-fold domains"/>
    <property type="match status" value="1"/>
</dbReference>
<reference evidence="2 3" key="1">
    <citation type="submission" date="2016-10" db="EMBL/GenBank/DDBJ databases">
        <title>Comparative genomics of Bacillus thuringiensis reveals a path to pathogens against multiple invertebrate hosts.</title>
        <authorList>
            <person name="Zheng J."/>
            <person name="Gao Q."/>
            <person name="Liu H."/>
            <person name="Peng D."/>
            <person name="Ruan L."/>
            <person name="Sun M."/>
        </authorList>
    </citation>
    <scope>NUCLEOTIDE SEQUENCE [LARGE SCALE GENOMIC DNA]</scope>
    <source>
        <strain evidence="2">BGSC 4BM1</strain>
    </source>
</reference>
<evidence type="ECO:0000259" key="1">
    <source>
        <dbReference type="Pfam" id="PF13460"/>
    </source>
</evidence>
<proteinExistence type="predicted"/>
<dbReference type="AlphaFoldDB" id="A0A243A709"/>
<comment type="caution">
    <text evidence="2">The sequence shown here is derived from an EMBL/GenBank/DDBJ whole genome shotgun (WGS) entry which is preliminary data.</text>
</comment>
<accession>A0A243A709</accession>
<dbReference type="Gene3D" id="3.40.50.720">
    <property type="entry name" value="NAD(P)-binding Rossmann-like Domain"/>
    <property type="match status" value="1"/>
</dbReference>
<dbReference type="GO" id="GO:0005737">
    <property type="term" value="C:cytoplasm"/>
    <property type="evidence" value="ECO:0007669"/>
    <property type="project" value="TreeGrafter"/>
</dbReference>